<keyword evidence="5" id="KW-0804">Transcription</keyword>
<evidence type="ECO:0000313" key="8">
    <source>
        <dbReference type="EMBL" id="KAJ5097179.1"/>
    </source>
</evidence>
<evidence type="ECO:0000256" key="2">
    <source>
        <dbReference type="ARBA" id="ARBA00022833"/>
    </source>
</evidence>
<keyword evidence="2" id="KW-0862">Zinc</keyword>
<organism evidence="8 9">
    <name type="scientific">Penicillium angulare</name>
    <dbReference type="NCBI Taxonomy" id="116970"/>
    <lineage>
        <taxon>Eukaryota</taxon>
        <taxon>Fungi</taxon>
        <taxon>Dikarya</taxon>
        <taxon>Ascomycota</taxon>
        <taxon>Pezizomycotina</taxon>
        <taxon>Eurotiomycetes</taxon>
        <taxon>Eurotiomycetidae</taxon>
        <taxon>Eurotiales</taxon>
        <taxon>Aspergillaceae</taxon>
        <taxon>Penicillium</taxon>
    </lineage>
</organism>
<dbReference type="EMBL" id="JAPQKH010000005">
    <property type="protein sequence ID" value="KAJ5097179.1"/>
    <property type="molecule type" value="Genomic_DNA"/>
</dbReference>
<dbReference type="GO" id="GO:0003677">
    <property type="term" value="F:DNA binding"/>
    <property type="evidence" value="ECO:0007669"/>
    <property type="project" value="UniProtKB-KW"/>
</dbReference>
<dbReference type="GO" id="GO:0008270">
    <property type="term" value="F:zinc ion binding"/>
    <property type="evidence" value="ECO:0007669"/>
    <property type="project" value="InterPro"/>
</dbReference>
<protein>
    <recommendedName>
        <fullName evidence="7">Xylanolytic transcriptional activator regulatory domain-containing protein</fullName>
    </recommendedName>
</protein>
<evidence type="ECO:0000256" key="4">
    <source>
        <dbReference type="ARBA" id="ARBA00023125"/>
    </source>
</evidence>
<reference evidence="8" key="1">
    <citation type="submission" date="2022-11" db="EMBL/GenBank/DDBJ databases">
        <authorList>
            <person name="Petersen C."/>
        </authorList>
    </citation>
    <scope>NUCLEOTIDE SEQUENCE</scope>
    <source>
        <strain evidence="8">IBT 30069</strain>
    </source>
</reference>
<evidence type="ECO:0000256" key="5">
    <source>
        <dbReference type="ARBA" id="ARBA00023163"/>
    </source>
</evidence>
<reference evidence="8" key="2">
    <citation type="journal article" date="2023" name="IMA Fungus">
        <title>Comparative genomic study of the Penicillium genus elucidates a diverse pangenome and 15 lateral gene transfer events.</title>
        <authorList>
            <person name="Petersen C."/>
            <person name="Sorensen T."/>
            <person name="Nielsen M.R."/>
            <person name="Sondergaard T.E."/>
            <person name="Sorensen J.L."/>
            <person name="Fitzpatrick D.A."/>
            <person name="Frisvad J.C."/>
            <person name="Nielsen K.L."/>
        </authorList>
    </citation>
    <scope>NUCLEOTIDE SEQUENCE</scope>
    <source>
        <strain evidence="8">IBT 30069</strain>
    </source>
</reference>
<dbReference type="InterPro" id="IPR007219">
    <property type="entry name" value="XnlR_reg_dom"/>
</dbReference>
<evidence type="ECO:0000313" key="9">
    <source>
        <dbReference type="Proteomes" id="UP001149165"/>
    </source>
</evidence>
<proteinExistence type="predicted"/>
<dbReference type="Proteomes" id="UP001149165">
    <property type="component" value="Unassembled WGS sequence"/>
</dbReference>
<sequence length="506" mass="57773">MNNGLITRLFGETSFYPIAPLVDEELDEDLRPNYPGSNGAAPSPSHAIPVTVHTELTPQSPVCQQAMSAFFQNAYYYHMVLYREYFLRDYKAGQGPYYSELLFYAIASMGALFCTDNTSWELSDLLYKRATELLYDGALNAPSITTVQALLLLGQRDVGCGNHTQGWLLTGLSFRMIHEMGLHLDPNHWKTSHDSEVRCEVLRRVYWACFIADKQLSLYFGRPPALHLSETDVHDSVRIAYPPDWDLLLNEYIMKDTMRTQYEDGIAFTSCFTQLANLSKIINRIITEIFEYRKTADASIQAASTHSVFAALTKWLADLPPKLHWNQWMKNTVPPYILHLHLYYHTVVILLCRPPRQIMSHRVSAFKQSFEICEQSLGAVLHLFEKYAKDYDSKPFPMTCLHTIATVVSIILLKLQVPGLSNDMNTNLRQLELISDVVDHAASTWPSAGPIHDIVNDARRKISEGQTSEESISYNWENLMTLDWQLDPNVELGLPTVYEEQTNFEV</sequence>
<accession>A0A9W9FBL2</accession>
<dbReference type="InterPro" id="IPR051615">
    <property type="entry name" value="Transcr_Regulatory_Elem"/>
</dbReference>
<comment type="caution">
    <text evidence="8">The sequence shown here is derived from an EMBL/GenBank/DDBJ whole genome shotgun (WGS) entry which is preliminary data.</text>
</comment>
<evidence type="ECO:0000256" key="1">
    <source>
        <dbReference type="ARBA" id="ARBA00022723"/>
    </source>
</evidence>
<evidence type="ECO:0000256" key="3">
    <source>
        <dbReference type="ARBA" id="ARBA00023015"/>
    </source>
</evidence>
<dbReference type="SMART" id="SM00906">
    <property type="entry name" value="Fungal_trans"/>
    <property type="match status" value="1"/>
</dbReference>
<keyword evidence="4" id="KW-0238">DNA-binding</keyword>
<dbReference type="GO" id="GO:0006351">
    <property type="term" value="P:DNA-templated transcription"/>
    <property type="evidence" value="ECO:0007669"/>
    <property type="project" value="InterPro"/>
</dbReference>
<keyword evidence="6" id="KW-0539">Nucleus</keyword>
<dbReference type="CDD" id="cd12148">
    <property type="entry name" value="fungal_TF_MHR"/>
    <property type="match status" value="1"/>
</dbReference>
<dbReference type="PANTHER" id="PTHR31313">
    <property type="entry name" value="TY1 ENHANCER ACTIVATOR"/>
    <property type="match status" value="1"/>
</dbReference>
<dbReference type="Pfam" id="PF04082">
    <property type="entry name" value="Fungal_trans"/>
    <property type="match status" value="1"/>
</dbReference>
<evidence type="ECO:0000259" key="7">
    <source>
        <dbReference type="SMART" id="SM00906"/>
    </source>
</evidence>
<keyword evidence="3" id="KW-0805">Transcription regulation</keyword>
<keyword evidence="9" id="KW-1185">Reference proteome</keyword>
<dbReference type="AlphaFoldDB" id="A0A9W9FBL2"/>
<evidence type="ECO:0000256" key="6">
    <source>
        <dbReference type="ARBA" id="ARBA00023242"/>
    </source>
</evidence>
<dbReference type="PANTHER" id="PTHR31313:SF81">
    <property type="entry name" value="TY1 ENHANCER ACTIVATOR"/>
    <property type="match status" value="1"/>
</dbReference>
<name>A0A9W9FBL2_9EURO</name>
<keyword evidence="1" id="KW-0479">Metal-binding</keyword>
<dbReference type="OrthoDB" id="2154091at2759"/>
<gene>
    <name evidence="8" type="ORF">N7456_007900</name>
</gene>
<feature type="domain" description="Xylanolytic transcriptional activator regulatory" evidence="7">
    <location>
        <begin position="166"/>
        <end position="244"/>
    </location>
</feature>